<keyword evidence="1" id="KW-1015">Disulfide bond</keyword>
<dbReference type="AlphaFoldDB" id="A0A7R8GYP8"/>
<dbReference type="PRINTS" id="PR00722">
    <property type="entry name" value="CHYMOTRYPSIN"/>
</dbReference>
<dbReference type="PROSITE" id="PS50240">
    <property type="entry name" value="TRYPSIN_DOM"/>
    <property type="match status" value="1"/>
</dbReference>
<organism evidence="2 3">
    <name type="scientific">Lepeophtheirus salmonis</name>
    <name type="common">Salmon louse</name>
    <name type="synonym">Caligus salmonis</name>
    <dbReference type="NCBI Taxonomy" id="72036"/>
    <lineage>
        <taxon>Eukaryota</taxon>
        <taxon>Metazoa</taxon>
        <taxon>Ecdysozoa</taxon>
        <taxon>Arthropoda</taxon>
        <taxon>Crustacea</taxon>
        <taxon>Multicrustacea</taxon>
        <taxon>Hexanauplia</taxon>
        <taxon>Copepoda</taxon>
        <taxon>Siphonostomatoida</taxon>
        <taxon>Caligidae</taxon>
        <taxon>Lepeophtheirus</taxon>
    </lineage>
</organism>
<reference evidence="2" key="1">
    <citation type="submission" date="2021-02" db="EMBL/GenBank/DDBJ databases">
        <authorList>
            <person name="Bekaert M."/>
        </authorList>
    </citation>
    <scope>NUCLEOTIDE SEQUENCE</scope>
    <source>
        <strain evidence="2">IoA-00</strain>
    </source>
</reference>
<gene>
    <name evidence="2" type="ORF">LSAA_700</name>
</gene>
<dbReference type="FunFam" id="2.40.10.10:FF:000068">
    <property type="entry name" value="transmembrane protease serine 2"/>
    <property type="match status" value="1"/>
</dbReference>
<proteinExistence type="predicted"/>
<sequence>MTRIEAEYPILKTIVLVDIKIEEPKTSGFLLCGASIINKDTAITAAHCCSDLSPEDVMVVAGEHDLSEKSGDEQTVGVQKIIMYELYGTKRNSYDICLLKLESPLKLNDKVKTITLPEKDEEFTGEAIVSGWGVRSFGSSTSPVLRATNITLISFDECKDNVSVPLSCSEYYYGTIHQDRERDKRGGEVVEPHSIPFQISIQTIIGNHACGGSIKVSLLMFIENSDHCRTLLGFFLSMGRSCYSSSDPEELIHGFNIMLCNVSSVDIPEQKNSLVNLLCQYGIIYRREDQDHHSLEQQL</sequence>
<dbReference type="Gene3D" id="2.40.10.10">
    <property type="entry name" value="Trypsin-like serine proteases"/>
    <property type="match status" value="3"/>
</dbReference>
<dbReference type="SUPFAM" id="SSF50494">
    <property type="entry name" value="Trypsin-like serine proteases"/>
    <property type="match status" value="1"/>
</dbReference>
<dbReference type="GO" id="GO:0004252">
    <property type="term" value="F:serine-type endopeptidase activity"/>
    <property type="evidence" value="ECO:0007669"/>
    <property type="project" value="InterPro"/>
</dbReference>
<dbReference type="Proteomes" id="UP000675881">
    <property type="component" value="Chromosome 1"/>
</dbReference>
<dbReference type="Pfam" id="PF00089">
    <property type="entry name" value="Trypsin"/>
    <property type="match status" value="1"/>
</dbReference>
<dbReference type="InterPro" id="IPR009003">
    <property type="entry name" value="Peptidase_S1_PA"/>
</dbReference>
<dbReference type="EMBL" id="HG994580">
    <property type="protein sequence ID" value="CAF2750288.1"/>
    <property type="molecule type" value="Genomic_DNA"/>
</dbReference>
<dbReference type="PROSITE" id="PS00134">
    <property type="entry name" value="TRYPSIN_HIS"/>
    <property type="match status" value="1"/>
</dbReference>
<protein>
    <submittedName>
        <fullName evidence="2">(salmon louse) hypothetical protein</fullName>
    </submittedName>
</protein>
<dbReference type="InterPro" id="IPR001254">
    <property type="entry name" value="Trypsin_dom"/>
</dbReference>
<dbReference type="PANTHER" id="PTHR24252:SF7">
    <property type="entry name" value="HYALIN"/>
    <property type="match status" value="1"/>
</dbReference>
<dbReference type="InterPro" id="IPR018114">
    <property type="entry name" value="TRYPSIN_HIS"/>
</dbReference>
<evidence type="ECO:0000313" key="3">
    <source>
        <dbReference type="Proteomes" id="UP000675881"/>
    </source>
</evidence>
<dbReference type="InterPro" id="IPR001314">
    <property type="entry name" value="Peptidase_S1A"/>
</dbReference>
<evidence type="ECO:0000313" key="2">
    <source>
        <dbReference type="EMBL" id="CAF2750288.1"/>
    </source>
</evidence>
<name>A0A7R8GYP8_LEPSM</name>
<dbReference type="InterPro" id="IPR043504">
    <property type="entry name" value="Peptidase_S1_PA_chymotrypsin"/>
</dbReference>
<dbReference type="CDD" id="cd00190">
    <property type="entry name" value="Tryp_SPc"/>
    <property type="match status" value="1"/>
</dbReference>
<dbReference type="SMART" id="SM00020">
    <property type="entry name" value="Tryp_SPc"/>
    <property type="match status" value="1"/>
</dbReference>
<keyword evidence="3" id="KW-1185">Reference proteome</keyword>
<dbReference type="GO" id="GO:0006508">
    <property type="term" value="P:proteolysis"/>
    <property type="evidence" value="ECO:0007669"/>
    <property type="project" value="InterPro"/>
</dbReference>
<evidence type="ECO:0000256" key="1">
    <source>
        <dbReference type="ARBA" id="ARBA00023157"/>
    </source>
</evidence>
<accession>A0A7R8GYP8</accession>
<dbReference type="PANTHER" id="PTHR24252">
    <property type="entry name" value="ACROSIN-RELATED"/>
    <property type="match status" value="1"/>
</dbReference>